<reference evidence="13 14" key="1">
    <citation type="submission" date="2013-07" db="EMBL/GenBank/DDBJ databases">
        <title>Comparative Genomic and Metabolomic Analysis of Twelve Strains of Pseudoalteromonas luteoviolacea.</title>
        <authorList>
            <person name="Vynne N.G."/>
            <person name="Mansson M."/>
            <person name="Gram L."/>
        </authorList>
    </citation>
    <scope>NUCLEOTIDE SEQUENCE [LARGE SCALE GENOMIC DNA]</scope>
    <source>
        <strain evidence="13 14">NCIMB 1942</strain>
    </source>
</reference>
<keyword evidence="3 10" id="KW-0444">Lipid biosynthesis</keyword>
<evidence type="ECO:0000256" key="9">
    <source>
        <dbReference type="ARBA" id="ARBA00023315"/>
    </source>
</evidence>
<dbReference type="InterPro" id="IPR016039">
    <property type="entry name" value="Thiolase-like"/>
</dbReference>
<organism evidence="13 14">
    <name type="scientific">Pseudoalteromonas luteoviolacea NCIMB 1942</name>
    <dbReference type="NCBI Taxonomy" id="1365253"/>
    <lineage>
        <taxon>Bacteria</taxon>
        <taxon>Pseudomonadati</taxon>
        <taxon>Pseudomonadota</taxon>
        <taxon>Gammaproteobacteria</taxon>
        <taxon>Alteromonadales</taxon>
        <taxon>Pseudoalteromonadaceae</taxon>
        <taxon>Pseudoalteromonas</taxon>
    </lineage>
</organism>
<accession>A0A166ZAN0</accession>
<feature type="active site" evidence="10">
    <location>
        <position position="278"/>
    </location>
</feature>
<dbReference type="PANTHER" id="PTHR43091">
    <property type="entry name" value="3-OXOACYL-[ACYL-CARRIER-PROTEIN] SYNTHASE"/>
    <property type="match status" value="1"/>
</dbReference>
<feature type="active site" evidence="10">
    <location>
        <position position="111"/>
    </location>
</feature>
<evidence type="ECO:0000259" key="11">
    <source>
        <dbReference type="Pfam" id="PF08541"/>
    </source>
</evidence>
<feature type="active site" evidence="10">
    <location>
        <position position="248"/>
    </location>
</feature>
<dbReference type="InterPro" id="IPR004655">
    <property type="entry name" value="FabH"/>
</dbReference>
<feature type="domain" description="Beta-ketoacyl-[acyl-carrier-protein] synthase III N-terminal" evidence="12">
    <location>
        <begin position="106"/>
        <end position="182"/>
    </location>
</feature>
<evidence type="ECO:0000313" key="13">
    <source>
        <dbReference type="EMBL" id="KZN44115.1"/>
    </source>
</evidence>
<dbReference type="AlphaFoldDB" id="A0A166ZAN0"/>
<dbReference type="HAMAP" id="MF_01815">
    <property type="entry name" value="FabH"/>
    <property type="match status" value="1"/>
</dbReference>
<dbReference type="PANTHER" id="PTHR43091:SF2">
    <property type="entry name" value="BETA-KETOACYL-[ACYL-CARRIER-PROTEIN] SYNTHASE III 2"/>
    <property type="match status" value="1"/>
</dbReference>
<evidence type="ECO:0000256" key="3">
    <source>
        <dbReference type="ARBA" id="ARBA00022516"/>
    </source>
</evidence>
<dbReference type="Pfam" id="PF08541">
    <property type="entry name" value="ACP_syn_III_C"/>
    <property type="match status" value="1"/>
</dbReference>
<keyword evidence="5 10" id="KW-0276">Fatty acid metabolism</keyword>
<dbReference type="UniPathway" id="UPA00094"/>
<comment type="function">
    <text evidence="10">Catalyzes the condensation reaction of fatty acid synthesis by the addition to an acyl acceptor of two carbons from malonyl-ACP. Catalyzes the first condensation reaction which initiates fatty acid synthesis and may therefore play a role in governing the total rate of fatty acid production. Possesses both acetoacetyl-ACP synthase and acetyl transacylase activities. Its substrate specificity determines the biosynthesis of branched-chain and/or straight-chain of fatty acids.</text>
</comment>
<dbReference type="RefSeq" id="WP_063378638.1">
    <property type="nucleotide sequence ID" value="NZ_AUXT01000198.1"/>
</dbReference>
<dbReference type="InterPro" id="IPR013747">
    <property type="entry name" value="ACP_syn_III_C"/>
</dbReference>
<feature type="domain" description="Beta-ketoacyl-[acyl-carrier-protein] synthase III C-terminal" evidence="11">
    <location>
        <begin position="232"/>
        <end position="321"/>
    </location>
</feature>
<dbReference type="CDD" id="cd00830">
    <property type="entry name" value="KAS_III"/>
    <property type="match status" value="1"/>
</dbReference>
<comment type="subunit">
    <text evidence="10">Homodimer.</text>
</comment>
<dbReference type="GO" id="GO:0033818">
    <property type="term" value="F:beta-ketoacyl-acyl-carrier-protein synthase III activity"/>
    <property type="evidence" value="ECO:0007669"/>
    <property type="project" value="UniProtKB-UniRule"/>
</dbReference>
<evidence type="ECO:0000256" key="2">
    <source>
        <dbReference type="ARBA" id="ARBA00022490"/>
    </source>
</evidence>
<dbReference type="PATRIC" id="fig|1365253.3.peg.4285"/>
<dbReference type="Pfam" id="PF08545">
    <property type="entry name" value="ACP_syn_III"/>
    <property type="match status" value="1"/>
</dbReference>
<dbReference type="GO" id="GO:0004315">
    <property type="term" value="F:3-oxoacyl-[acyl-carrier-protein] synthase activity"/>
    <property type="evidence" value="ECO:0007669"/>
    <property type="project" value="InterPro"/>
</dbReference>
<dbReference type="GO" id="GO:0006633">
    <property type="term" value="P:fatty acid biosynthetic process"/>
    <property type="evidence" value="ECO:0007669"/>
    <property type="project" value="UniProtKB-UniRule"/>
</dbReference>
<keyword evidence="4 10" id="KW-0808">Transferase</keyword>
<proteinExistence type="inferred from homology"/>
<evidence type="ECO:0000256" key="8">
    <source>
        <dbReference type="ARBA" id="ARBA00023268"/>
    </source>
</evidence>
<dbReference type="NCBIfam" id="NF006829">
    <property type="entry name" value="PRK09352.1"/>
    <property type="match status" value="1"/>
</dbReference>
<dbReference type="Gene3D" id="3.40.47.10">
    <property type="match status" value="1"/>
</dbReference>
<sequence length="357" mass="38104">MIYAKITGWGKAVPPATISNDEISTIVDTNDEWIATRTGIRARRVSHVSTAELATIASKQALACAGLEGKDIDLVLLATCTPSTMVANTASLVQKNIGATGAAACDTNAACSGFLYALQNATAQIQAGMIKRAVVVAAERMTWYVNWAKRDSAVLFGDGAGAVVLEASSEPSGLIGTKTGCDTEDRDILHITNYGSDMDKYKSIGPSDLLFEGREIFKRAVTGMSIACDDVMQKANLHLDDIDVLIPHQANLRIIQAIQKKLVICDDKVMVNIDQYGNTSAATIAIALCEAVEQGLVKPHANIMSAAFGAGLTWAASYIRWGERTTPINTCDYRFPPCEKSGLELVHDAVLACKSTD</sequence>
<dbReference type="InterPro" id="IPR013751">
    <property type="entry name" value="ACP_syn_III_N"/>
</dbReference>
<comment type="subcellular location">
    <subcellularLocation>
        <location evidence="10">Cytoplasm</location>
    </subcellularLocation>
</comment>
<evidence type="ECO:0000313" key="14">
    <source>
        <dbReference type="Proteomes" id="UP000076587"/>
    </source>
</evidence>
<evidence type="ECO:0000256" key="7">
    <source>
        <dbReference type="ARBA" id="ARBA00023160"/>
    </source>
</evidence>
<keyword evidence="7 10" id="KW-0275">Fatty acid biosynthesis</keyword>
<evidence type="ECO:0000256" key="6">
    <source>
        <dbReference type="ARBA" id="ARBA00023098"/>
    </source>
</evidence>
<keyword evidence="2 10" id="KW-0963">Cytoplasm</keyword>
<comment type="similarity">
    <text evidence="1 10">Belongs to the thiolase-like superfamily. FabH family.</text>
</comment>
<dbReference type="OrthoDB" id="9815506at2"/>
<keyword evidence="6 10" id="KW-0443">Lipid metabolism</keyword>
<keyword evidence="9 10" id="KW-0012">Acyltransferase</keyword>
<feature type="region of interest" description="ACP-binding" evidence="10">
    <location>
        <begin position="249"/>
        <end position="253"/>
    </location>
</feature>
<evidence type="ECO:0000256" key="4">
    <source>
        <dbReference type="ARBA" id="ARBA00022679"/>
    </source>
</evidence>
<comment type="pathway">
    <text evidence="10">Lipid metabolism; fatty acid biosynthesis.</text>
</comment>
<dbReference type="NCBIfam" id="TIGR00747">
    <property type="entry name" value="fabH"/>
    <property type="match status" value="1"/>
</dbReference>
<name>A0A166ZAN0_9GAMM</name>
<dbReference type="Proteomes" id="UP000076587">
    <property type="component" value="Unassembled WGS sequence"/>
</dbReference>
<dbReference type="EC" id="2.3.1.180" evidence="10"/>
<evidence type="ECO:0000256" key="10">
    <source>
        <dbReference type="HAMAP-Rule" id="MF_01815"/>
    </source>
</evidence>
<evidence type="ECO:0000256" key="1">
    <source>
        <dbReference type="ARBA" id="ARBA00008642"/>
    </source>
</evidence>
<comment type="caution">
    <text evidence="13">The sequence shown here is derived from an EMBL/GenBank/DDBJ whole genome shotgun (WGS) entry which is preliminary data.</text>
</comment>
<dbReference type="GO" id="GO:0005737">
    <property type="term" value="C:cytoplasm"/>
    <property type="evidence" value="ECO:0007669"/>
    <property type="project" value="UniProtKB-SubCell"/>
</dbReference>
<comment type="domain">
    <text evidence="10">The last Arg residue of the ACP-binding site is essential for the weak association between ACP/AcpP and FabH.</text>
</comment>
<dbReference type="SUPFAM" id="SSF53901">
    <property type="entry name" value="Thiolase-like"/>
    <property type="match status" value="1"/>
</dbReference>
<keyword evidence="8 10" id="KW-0511">Multifunctional enzyme</keyword>
<evidence type="ECO:0000259" key="12">
    <source>
        <dbReference type="Pfam" id="PF08545"/>
    </source>
</evidence>
<evidence type="ECO:0000256" key="5">
    <source>
        <dbReference type="ARBA" id="ARBA00022832"/>
    </source>
</evidence>
<protein>
    <recommendedName>
        <fullName evidence="10">Beta-ketoacyl-[acyl-carrier-protein] synthase III</fullName>
        <shortName evidence="10">Beta-ketoacyl-ACP synthase III</shortName>
        <shortName evidence="10">KAS III</shortName>
        <ecNumber evidence="10">2.3.1.180</ecNumber>
    </recommendedName>
    <alternativeName>
        <fullName evidence="10">3-oxoacyl-[acyl-carrier-protein] synthase 3</fullName>
    </alternativeName>
    <alternativeName>
        <fullName evidence="10">3-oxoacyl-[acyl-carrier-protein] synthase III</fullName>
    </alternativeName>
</protein>
<comment type="catalytic activity">
    <reaction evidence="10">
        <text>malonyl-[ACP] + acetyl-CoA + H(+) = 3-oxobutanoyl-[ACP] + CO2 + CoA</text>
        <dbReference type="Rhea" id="RHEA:12080"/>
        <dbReference type="Rhea" id="RHEA-COMP:9623"/>
        <dbReference type="Rhea" id="RHEA-COMP:9625"/>
        <dbReference type="ChEBI" id="CHEBI:15378"/>
        <dbReference type="ChEBI" id="CHEBI:16526"/>
        <dbReference type="ChEBI" id="CHEBI:57287"/>
        <dbReference type="ChEBI" id="CHEBI:57288"/>
        <dbReference type="ChEBI" id="CHEBI:78449"/>
        <dbReference type="ChEBI" id="CHEBI:78450"/>
        <dbReference type="EC" id="2.3.1.180"/>
    </reaction>
</comment>
<gene>
    <name evidence="10" type="primary">fabH</name>
    <name evidence="13" type="ORF">N482_17660</name>
</gene>
<dbReference type="EMBL" id="AUXT01000198">
    <property type="protein sequence ID" value="KZN44115.1"/>
    <property type="molecule type" value="Genomic_DNA"/>
</dbReference>